<accession>A0A0P0N5J9</accession>
<dbReference type="KEGG" id="pdl:Pyrde_1842"/>
<evidence type="ECO:0000313" key="5">
    <source>
        <dbReference type="Proteomes" id="UP000196694"/>
    </source>
</evidence>
<keyword evidence="5" id="KW-1185">Reference proteome</keyword>
<evidence type="ECO:0000313" key="2">
    <source>
        <dbReference type="EMBL" id="ALL01885.1"/>
    </source>
</evidence>
<name>A0A0P0N5J9_9CREN</name>
<feature type="transmembrane region" description="Helical" evidence="1">
    <location>
        <begin position="51"/>
        <end position="73"/>
    </location>
</feature>
<gene>
    <name evidence="3" type="ORF">Pdsh_04195</name>
    <name evidence="2" type="ORF">Pyrde_1842</name>
</gene>
<reference evidence="3 5" key="2">
    <citation type="submission" date="2017-05" db="EMBL/GenBank/DDBJ databases">
        <title>The draft genome of the hyperthermophilic archaeon 'Pyrodictium delaneyi strain Hulk', an iron and nitrate reducer, reveals the capacity for sulfate reduction.</title>
        <authorList>
            <person name="Demey L.M."/>
            <person name="Miller C."/>
            <person name="Manzella M."/>
            <person name="Reguera G."/>
            <person name="Kashefi K."/>
        </authorList>
    </citation>
    <scope>NUCLEOTIDE SEQUENCE [LARGE SCALE GENOMIC DNA]</scope>
    <source>
        <strain evidence="3 5">Hulk</strain>
    </source>
</reference>
<evidence type="ECO:0000313" key="3">
    <source>
        <dbReference type="EMBL" id="OWJ54913.1"/>
    </source>
</evidence>
<keyword evidence="1" id="KW-0812">Transmembrane</keyword>
<dbReference type="Proteomes" id="UP000196694">
    <property type="component" value="Unassembled WGS sequence"/>
</dbReference>
<evidence type="ECO:0000313" key="4">
    <source>
        <dbReference type="Proteomes" id="UP000058613"/>
    </source>
</evidence>
<dbReference type="AlphaFoldDB" id="A0A0P0N5J9"/>
<dbReference type="Proteomes" id="UP000058613">
    <property type="component" value="Chromosome"/>
</dbReference>
<dbReference type="EMBL" id="CP013011">
    <property type="protein sequence ID" value="ALL01885.1"/>
    <property type="molecule type" value="Genomic_DNA"/>
</dbReference>
<proteinExistence type="predicted"/>
<keyword evidence="1" id="KW-0472">Membrane</keyword>
<sequence length="89" mass="9777">MCWQPRSRIYTREPWVMLLAALLANRLSNSLLFIALTTLLQRLSGSATARIIALATVSWGTLAAAVTITAGVLSSYQSFYSPQQPHSRP</sequence>
<keyword evidence="1" id="KW-1133">Transmembrane helix</keyword>
<protein>
    <submittedName>
        <fullName evidence="2">Uncharacterized protein</fullName>
    </submittedName>
</protein>
<dbReference type="RefSeq" id="WP_055410181.1">
    <property type="nucleotide sequence ID" value="NZ_CP013011.1"/>
</dbReference>
<evidence type="ECO:0000256" key="1">
    <source>
        <dbReference type="SAM" id="Phobius"/>
    </source>
</evidence>
<dbReference type="EMBL" id="NCQP01000002">
    <property type="protein sequence ID" value="OWJ54913.1"/>
    <property type="molecule type" value="Genomic_DNA"/>
</dbReference>
<organism evidence="2 4">
    <name type="scientific">Pyrodictium delaneyi</name>
    <dbReference type="NCBI Taxonomy" id="1273541"/>
    <lineage>
        <taxon>Archaea</taxon>
        <taxon>Thermoproteota</taxon>
        <taxon>Thermoprotei</taxon>
        <taxon>Desulfurococcales</taxon>
        <taxon>Pyrodictiaceae</taxon>
        <taxon>Pyrodictium</taxon>
    </lineage>
</organism>
<dbReference type="GeneID" id="26100182"/>
<reference evidence="2 4" key="1">
    <citation type="submission" date="2015-10" db="EMBL/GenBank/DDBJ databases">
        <title>Complete genome sequence of hyperthermophilic archaeon Pyrodictium delaneyi Su06.</title>
        <authorList>
            <person name="Jung J.-H."/>
            <person name="Lin J."/>
            <person name="Holden J.F."/>
            <person name="Park C.-S."/>
        </authorList>
    </citation>
    <scope>NUCLEOTIDE SEQUENCE [LARGE SCALE GENOMIC DNA]</scope>
    <source>
        <strain evidence="2 4">Su06</strain>
    </source>
</reference>